<evidence type="ECO:0000259" key="8">
    <source>
        <dbReference type="Pfam" id="PF00749"/>
    </source>
</evidence>
<sequence>MTSAPLRTRLAPTPSGLLHPGNGLSFIMTWAVARAKNGHVVLRIDDLDKARTRKPFVEDIFRTLEWLGLDYDEGPTGVDHFFSHWSQHTRLDYYQHFLQQLRQQGQVFACTCSRKQIQALSPDGSYPGTCLTRELGFDAPQTAWRILPPEPGQSVEVNKWREGQQTATLQGIDAFVVRQKNGFPAYQLASLADDEHFRINFIVRGADLWASTLSQLYLAGLLGVARFQHSVFWHHELLKGTDGEKLSKSKGAGSLQAWREAGASPAVLFRKASVALGLAERAENPEELVEMLIKSTRLS</sequence>
<keyword evidence="5 7" id="KW-0067">ATP-binding</keyword>
<protein>
    <recommendedName>
        <fullName evidence="8">Glutamyl/glutaminyl-tRNA synthetase class Ib catalytic domain-containing protein</fullName>
    </recommendedName>
</protein>
<evidence type="ECO:0000256" key="5">
    <source>
        <dbReference type="ARBA" id="ARBA00022840"/>
    </source>
</evidence>
<organism evidence="9 10">
    <name type="scientific">Phaeodactylibacter xiamenensis</name>
    <dbReference type="NCBI Taxonomy" id="1524460"/>
    <lineage>
        <taxon>Bacteria</taxon>
        <taxon>Pseudomonadati</taxon>
        <taxon>Bacteroidota</taxon>
        <taxon>Saprospiria</taxon>
        <taxon>Saprospirales</taxon>
        <taxon>Haliscomenobacteraceae</taxon>
        <taxon>Phaeodactylibacter</taxon>
    </lineage>
</organism>
<dbReference type="PRINTS" id="PR00987">
    <property type="entry name" value="TRNASYNTHGLU"/>
</dbReference>
<dbReference type="GO" id="GO:0004818">
    <property type="term" value="F:glutamate-tRNA ligase activity"/>
    <property type="evidence" value="ECO:0007669"/>
    <property type="project" value="TreeGrafter"/>
</dbReference>
<dbReference type="InterPro" id="IPR049940">
    <property type="entry name" value="GluQ/Sye"/>
</dbReference>
<dbReference type="OrthoDB" id="9807503at2"/>
<keyword evidence="1 7" id="KW-0436">Ligase</keyword>
<reference evidence="9 10" key="1">
    <citation type="journal article" date="2014" name="Int. J. Syst. Evol. Microbiol.">
        <title>Phaeodactylibacter xiamenensis gen. nov., sp. nov., a member of the family Saprospiraceae isolated from the marine alga Phaeodactylum tricornutum.</title>
        <authorList>
            <person name="Chen Z.Jr."/>
            <person name="Lei X."/>
            <person name="Lai Q."/>
            <person name="Li Y."/>
            <person name="Zhang B."/>
            <person name="Zhang J."/>
            <person name="Zhang H."/>
            <person name="Yang L."/>
            <person name="Zheng W."/>
            <person name="Tian Y."/>
            <person name="Yu Z."/>
            <person name="Xu H.Jr."/>
            <person name="Zheng T."/>
        </authorList>
    </citation>
    <scope>NUCLEOTIDE SEQUENCE [LARGE SCALE GENOMIC DNA]</scope>
    <source>
        <strain evidence="9 10">KD52</strain>
    </source>
</reference>
<comment type="similarity">
    <text evidence="7">Belongs to the class-I aminoacyl-tRNA synthetase family.</text>
</comment>
<dbReference type="STRING" id="1524460.IX84_04685"/>
<feature type="domain" description="Glutamyl/glutaminyl-tRNA synthetase class Ib catalytic" evidence="8">
    <location>
        <begin position="6"/>
        <end position="271"/>
    </location>
</feature>
<dbReference type="GO" id="GO:0006424">
    <property type="term" value="P:glutamyl-tRNA aminoacylation"/>
    <property type="evidence" value="ECO:0007669"/>
    <property type="project" value="TreeGrafter"/>
</dbReference>
<keyword evidence="10" id="KW-1185">Reference proteome</keyword>
<dbReference type="InterPro" id="IPR020058">
    <property type="entry name" value="Glu/Gln-tRNA-synth_Ib_cat-dom"/>
</dbReference>
<dbReference type="EMBL" id="JPOS01000012">
    <property type="protein sequence ID" value="KGE89076.1"/>
    <property type="molecule type" value="Genomic_DNA"/>
</dbReference>
<keyword evidence="2" id="KW-0479">Metal-binding</keyword>
<evidence type="ECO:0000256" key="3">
    <source>
        <dbReference type="ARBA" id="ARBA00022741"/>
    </source>
</evidence>
<name>A0A098SAB8_9BACT</name>
<keyword evidence="4" id="KW-0862">Zinc</keyword>
<dbReference type="PANTHER" id="PTHR43311">
    <property type="entry name" value="GLUTAMATE--TRNA LIGASE"/>
    <property type="match status" value="1"/>
</dbReference>
<accession>A0A098SAB8</accession>
<dbReference type="Pfam" id="PF00749">
    <property type="entry name" value="tRNA-synt_1c"/>
    <property type="match status" value="1"/>
</dbReference>
<dbReference type="Gene3D" id="3.40.50.620">
    <property type="entry name" value="HUPs"/>
    <property type="match status" value="1"/>
</dbReference>
<proteinExistence type="inferred from homology"/>
<dbReference type="InterPro" id="IPR000924">
    <property type="entry name" value="Glu/Gln-tRNA-synth"/>
</dbReference>
<dbReference type="RefSeq" id="WP_044216886.1">
    <property type="nucleotide sequence ID" value="NZ_JBKAGJ010000001.1"/>
</dbReference>
<dbReference type="PANTHER" id="PTHR43311:SF1">
    <property type="entry name" value="GLUTAMYL-Q TRNA(ASP) SYNTHETASE"/>
    <property type="match status" value="1"/>
</dbReference>
<comment type="caution">
    <text evidence="9">The sequence shown here is derived from an EMBL/GenBank/DDBJ whole genome shotgun (WGS) entry which is preliminary data.</text>
</comment>
<evidence type="ECO:0000256" key="7">
    <source>
        <dbReference type="RuleBase" id="RU363037"/>
    </source>
</evidence>
<dbReference type="SUPFAM" id="SSF52374">
    <property type="entry name" value="Nucleotidylyl transferase"/>
    <property type="match status" value="1"/>
</dbReference>
<keyword evidence="7" id="KW-0648">Protein biosynthesis</keyword>
<gene>
    <name evidence="9" type="ORF">IX84_04685</name>
</gene>
<evidence type="ECO:0000313" key="10">
    <source>
        <dbReference type="Proteomes" id="UP000029736"/>
    </source>
</evidence>
<dbReference type="GO" id="GO:0005524">
    <property type="term" value="F:ATP binding"/>
    <property type="evidence" value="ECO:0007669"/>
    <property type="project" value="UniProtKB-KW"/>
</dbReference>
<dbReference type="GO" id="GO:0005829">
    <property type="term" value="C:cytosol"/>
    <property type="evidence" value="ECO:0007669"/>
    <property type="project" value="TreeGrafter"/>
</dbReference>
<evidence type="ECO:0000256" key="2">
    <source>
        <dbReference type="ARBA" id="ARBA00022723"/>
    </source>
</evidence>
<evidence type="ECO:0000313" key="9">
    <source>
        <dbReference type="EMBL" id="KGE89076.1"/>
    </source>
</evidence>
<dbReference type="InterPro" id="IPR014729">
    <property type="entry name" value="Rossmann-like_a/b/a_fold"/>
</dbReference>
<keyword evidence="6 7" id="KW-0030">Aminoacyl-tRNA synthetase</keyword>
<evidence type="ECO:0000256" key="1">
    <source>
        <dbReference type="ARBA" id="ARBA00022598"/>
    </source>
</evidence>
<dbReference type="Proteomes" id="UP000029736">
    <property type="component" value="Unassembled WGS sequence"/>
</dbReference>
<keyword evidence="3 7" id="KW-0547">Nucleotide-binding</keyword>
<evidence type="ECO:0000256" key="4">
    <source>
        <dbReference type="ARBA" id="ARBA00022833"/>
    </source>
</evidence>
<dbReference type="AlphaFoldDB" id="A0A098SAB8"/>
<evidence type="ECO:0000256" key="6">
    <source>
        <dbReference type="ARBA" id="ARBA00023146"/>
    </source>
</evidence>